<dbReference type="AlphaFoldDB" id="A0A3B1IKC6"/>
<sequence>MDGTGGAGESAPAPKHLWRRAAERGSCGRKRRVRQRGFSDNERYLRPPDRTRPALNKTRMSWPSSNQGLRR</sequence>
<dbReference type="Proteomes" id="UP000018467">
    <property type="component" value="Unassembled WGS sequence"/>
</dbReference>
<feature type="compositionally biased region" description="Polar residues" evidence="1">
    <location>
        <begin position="58"/>
        <end position="71"/>
    </location>
</feature>
<accession>A0A3B1IKC6</accession>
<dbReference type="Ensembl" id="ENSAMXT00000033150.1">
    <property type="protein sequence ID" value="ENSAMXP00000029689.1"/>
    <property type="gene ID" value="ENSAMXG00000035778.1"/>
</dbReference>
<dbReference type="InParanoid" id="A0A3B1IKC6"/>
<evidence type="ECO:0000256" key="1">
    <source>
        <dbReference type="SAM" id="MobiDB-lite"/>
    </source>
</evidence>
<feature type="compositionally biased region" description="Basic and acidic residues" evidence="1">
    <location>
        <begin position="37"/>
        <end position="52"/>
    </location>
</feature>
<dbReference type="Bgee" id="ENSAMXG00000035778">
    <property type="expression patterns" value="Expressed in brain"/>
</dbReference>
<reference evidence="3" key="2">
    <citation type="journal article" date="2014" name="Nat. Commun.">
        <title>The cavefish genome reveals candidate genes for eye loss.</title>
        <authorList>
            <person name="McGaugh S.E."/>
            <person name="Gross J.B."/>
            <person name="Aken B."/>
            <person name="Blin M."/>
            <person name="Borowsky R."/>
            <person name="Chalopin D."/>
            <person name="Hinaux H."/>
            <person name="Jeffery W.R."/>
            <person name="Keene A."/>
            <person name="Ma L."/>
            <person name="Minx P."/>
            <person name="Murphy D."/>
            <person name="O'Quin K.E."/>
            <person name="Retaux S."/>
            <person name="Rohner N."/>
            <person name="Searle S.M."/>
            <person name="Stahl B.A."/>
            <person name="Tabin C."/>
            <person name="Volff J.N."/>
            <person name="Yoshizawa M."/>
            <person name="Warren W.C."/>
        </authorList>
    </citation>
    <scope>NUCLEOTIDE SEQUENCE [LARGE SCALE GENOMIC DNA]</scope>
    <source>
        <strain evidence="3">female</strain>
    </source>
</reference>
<protein>
    <submittedName>
        <fullName evidence="2">Phosphodiesterase 4D</fullName>
    </submittedName>
</protein>
<reference evidence="2" key="4">
    <citation type="submission" date="2025-09" db="UniProtKB">
        <authorList>
            <consortium name="Ensembl"/>
        </authorList>
    </citation>
    <scope>IDENTIFICATION</scope>
</reference>
<proteinExistence type="predicted"/>
<dbReference type="STRING" id="7994.ENSAMXP00000029689"/>
<keyword evidence="3" id="KW-1185">Reference proteome</keyword>
<feature type="region of interest" description="Disordered" evidence="1">
    <location>
        <begin position="1"/>
        <end position="71"/>
    </location>
</feature>
<organism evidence="2 3">
    <name type="scientific">Astyanax mexicanus</name>
    <name type="common">Blind cave fish</name>
    <name type="synonym">Astyanax fasciatus mexicanus</name>
    <dbReference type="NCBI Taxonomy" id="7994"/>
    <lineage>
        <taxon>Eukaryota</taxon>
        <taxon>Metazoa</taxon>
        <taxon>Chordata</taxon>
        <taxon>Craniata</taxon>
        <taxon>Vertebrata</taxon>
        <taxon>Euteleostomi</taxon>
        <taxon>Actinopterygii</taxon>
        <taxon>Neopterygii</taxon>
        <taxon>Teleostei</taxon>
        <taxon>Ostariophysi</taxon>
        <taxon>Characiformes</taxon>
        <taxon>Characoidei</taxon>
        <taxon>Acestrorhamphidae</taxon>
        <taxon>Acestrorhamphinae</taxon>
        <taxon>Astyanax</taxon>
    </lineage>
</organism>
<evidence type="ECO:0000313" key="3">
    <source>
        <dbReference type="Proteomes" id="UP000018467"/>
    </source>
</evidence>
<reference evidence="3" key="1">
    <citation type="submission" date="2013-03" db="EMBL/GenBank/DDBJ databases">
        <authorList>
            <person name="Jeffery W."/>
            <person name="Warren W."/>
            <person name="Wilson R.K."/>
        </authorList>
    </citation>
    <scope>NUCLEOTIDE SEQUENCE</scope>
    <source>
        <strain evidence="3">female</strain>
    </source>
</reference>
<reference evidence="2" key="3">
    <citation type="submission" date="2025-08" db="UniProtKB">
        <authorList>
            <consortium name="Ensembl"/>
        </authorList>
    </citation>
    <scope>IDENTIFICATION</scope>
</reference>
<evidence type="ECO:0000313" key="2">
    <source>
        <dbReference type="Ensembl" id="ENSAMXP00000029689.1"/>
    </source>
</evidence>
<name>A0A3B1IKC6_ASTMX</name>